<sequence length="106" mass="11885">MVLHTIQYGACWMLCEQLHSRARSLCVSSRRTRVQTLLGSPAVRPATRHYALEQPAEQKLSNERGQTKETVTQDEVRSTGTLSLIRHTNTTSSCSYVDENKHSGPT</sequence>
<dbReference type="EMBL" id="CAKXAJ010024784">
    <property type="protein sequence ID" value="CAH2230207.1"/>
    <property type="molecule type" value="Genomic_DNA"/>
</dbReference>
<dbReference type="AlphaFoldDB" id="A0A8S4R2N3"/>
<dbReference type="Proteomes" id="UP000838756">
    <property type="component" value="Unassembled WGS sequence"/>
</dbReference>
<comment type="caution">
    <text evidence="2">The sequence shown here is derived from an EMBL/GenBank/DDBJ whole genome shotgun (WGS) entry which is preliminary data.</text>
</comment>
<evidence type="ECO:0000313" key="3">
    <source>
        <dbReference type="Proteomes" id="UP000838756"/>
    </source>
</evidence>
<keyword evidence="3" id="KW-1185">Reference proteome</keyword>
<protein>
    <submittedName>
        <fullName evidence="2">Jg7913 protein</fullName>
    </submittedName>
</protein>
<gene>
    <name evidence="2" type="primary">jg7913</name>
    <name evidence="2" type="ORF">PAEG_LOCUS9461</name>
</gene>
<evidence type="ECO:0000256" key="1">
    <source>
        <dbReference type="SAM" id="MobiDB-lite"/>
    </source>
</evidence>
<evidence type="ECO:0000313" key="2">
    <source>
        <dbReference type="EMBL" id="CAH2230207.1"/>
    </source>
</evidence>
<proteinExistence type="predicted"/>
<name>A0A8S4R2N3_9NEOP</name>
<reference evidence="2" key="1">
    <citation type="submission" date="2022-03" db="EMBL/GenBank/DDBJ databases">
        <authorList>
            <person name="Lindestad O."/>
        </authorList>
    </citation>
    <scope>NUCLEOTIDE SEQUENCE</scope>
</reference>
<accession>A0A8S4R2N3</accession>
<feature type="region of interest" description="Disordered" evidence="1">
    <location>
        <begin position="45"/>
        <end position="84"/>
    </location>
</feature>
<organism evidence="2 3">
    <name type="scientific">Pararge aegeria aegeria</name>
    <dbReference type="NCBI Taxonomy" id="348720"/>
    <lineage>
        <taxon>Eukaryota</taxon>
        <taxon>Metazoa</taxon>
        <taxon>Ecdysozoa</taxon>
        <taxon>Arthropoda</taxon>
        <taxon>Hexapoda</taxon>
        <taxon>Insecta</taxon>
        <taxon>Pterygota</taxon>
        <taxon>Neoptera</taxon>
        <taxon>Endopterygota</taxon>
        <taxon>Lepidoptera</taxon>
        <taxon>Glossata</taxon>
        <taxon>Ditrysia</taxon>
        <taxon>Papilionoidea</taxon>
        <taxon>Nymphalidae</taxon>
        <taxon>Satyrinae</taxon>
        <taxon>Satyrini</taxon>
        <taxon>Parargina</taxon>
        <taxon>Pararge</taxon>
    </lineage>
</organism>